<dbReference type="SUPFAM" id="SSF48208">
    <property type="entry name" value="Six-hairpin glycosidases"/>
    <property type="match status" value="1"/>
</dbReference>
<name>A0ABP7GDQ8_9MICO</name>
<feature type="domain" description="Bacterial alpha-L-rhamnosidase N-terminal" evidence="5">
    <location>
        <begin position="47"/>
        <end position="210"/>
    </location>
</feature>
<dbReference type="InterPro" id="IPR008928">
    <property type="entry name" value="6-hairpin_glycosidase_sf"/>
</dbReference>
<evidence type="ECO:0000313" key="8">
    <source>
        <dbReference type="EMBL" id="GAA3758094.1"/>
    </source>
</evidence>
<dbReference type="Proteomes" id="UP001500540">
    <property type="component" value="Unassembled WGS sequence"/>
</dbReference>
<dbReference type="InterPro" id="IPR012341">
    <property type="entry name" value="6hp_glycosidase-like_sf"/>
</dbReference>
<feature type="domain" description="Alpha-L-rhamnosidase concanavalin-like" evidence="4">
    <location>
        <begin position="221"/>
        <end position="317"/>
    </location>
</feature>
<comment type="caution">
    <text evidence="8">The sequence shown here is derived from an EMBL/GenBank/DDBJ whole genome shotgun (WGS) entry which is preliminary data.</text>
</comment>
<evidence type="ECO:0000259" key="5">
    <source>
        <dbReference type="Pfam" id="PF08531"/>
    </source>
</evidence>
<evidence type="ECO:0000259" key="6">
    <source>
        <dbReference type="Pfam" id="PF17389"/>
    </source>
</evidence>
<dbReference type="InterPro" id="IPR035398">
    <property type="entry name" value="Bac_rhamnosid_C"/>
</dbReference>
<dbReference type="InterPro" id="IPR013737">
    <property type="entry name" value="Bac_rhamnosid_N"/>
</dbReference>
<dbReference type="PANTHER" id="PTHR33307:SF6">
    <property type="entry name" value="ALPHA-RHAMNOSIDASE (EUROFUNG)-RELATED"/>
    <property type="match status" value="1"/>
</dbReference>
<dbReference type="EC" id="3.2.1.40" evidence="2"/>
<keyword evidence="9" id="KW-1185">Reference proteome</keyword>
<dbReference type="Pfam" id="PF17389">
    <property type="entry name" value="Bac_rhamnosid6H"/>
    <property type="match status" value="1"/>
</dbReference>
<dbReference type="Gene3D" id="2.60.120.260">
    <property type="entry name" value="Galactose-binding domain-like"/>
    <property type="match status" value="2"/>
</dbReference>
<dbReference type="Gene3D" id="2.60.420.10">
    <property type="entry name" value="Maltose phosphorylase, domain 3"/>
    <property type="match status" value="1"/>
</dbReference>
<accession>A0ABP7GDQ8</accession>
<evidence type="ECO:0000313" key="9">
    <source>
        <dbReference type="Proteomes" id="UP001500540"/>
    </source>
</evidence>
<dbReference type="Pfam" id="PF17390">
    <property type="entry name" value="Bac_rhamnosid_C"/>
    <property type="match status" value="1"/>
</dbReference>
<feature type="domain" description="Alpha-L-rhamnosidase C-terminal" evidence="7">
    <location>
        <begin position="680"/>
        <end position="750"/>
    </location>
</feature>
<evidence type="ECO:0000256" key="2">
    <source>
        <dbReference type="ARBA" id="ARBA00012652"/>
    </source>
</evidence>
<keyword evidence="3 8" id="KW-0378">Hydrolase</keyword>
<dbReference type="InterPro" id="IPR035396">
    <property type="entry name" value="Bac_rhamnosid6H"/>
</dbReference>
<sequence length="767" mass="83183">MQDPMLPTTQHTPTTTLAGAAFIAADAARVVAPRFHKAVALDQDAANVQSATLHATAHGVYEARIGGALASTSVLDPGWTSYEWRLNVQHHDVTEQVRAAGRDVEIELLLGNGWYRGSLGFESADANYGDEIAVCAVLEISYADGAVQRFGTDDGWRAEASEITRNSLYDGQTIDARMRSAAGRELPVRAVEVDRSTLVAQTAPPVTRHEVLRPQRIWTSPRGRLLVDFGQNLVGWTRFTVQGTAGEAVAIRHAEVLEHDELGTRPLRGADATDVFVLSGDVDAFEPTFTFHGFRYIEVTGWPGELTEGDIEAVVVHSAMRRTGRFECSEPLVGQLVSNSVWGQKGNFLSVPTDCPQRDERLGWTGDIAAYAASASFQFDTADFLDNWLRDLHAEVAHAPKQVVPAVVPNVLKYAHFGEDFAFGELGATAIWGDAAVWVPQALWTAYGDRARLARHYPAMVLHLESVERALSPGGLWDQGFQFGDWLDPDAPPDQPAAAKADPAVVATACLFRSASFAAEAARILGETDDATRWAALTERTRRAFTAHYVAGGRVRSDCATVYALAICFGLLDDADRDAAGQRLAQLVRASGFRVTTGFAGTPFVTWALSETGHIDEAYRLLLERECPSWLYPVTMGATTVWERWDSMLPDGTINPGDMTSFNHYALGAVADWIYQVVGGIRPVEPGYARVRIQPVPGPGITWASCSYDAAAGTIESSWRVEDGRFTLDVHLPDGLAGEVVLPGGRVEQVGAGAHRFTAAWVAQPTA</sequence>
<dbReference type="PANTHER" id="PTHR33307">
    <property type="entry name" value="ALPHA-RHAMNOSIDASE (EUROFUNG)"/>
    <property type="match status" value="1"/>
</dbReference>
<protein>
    <recommendedName>
        <fullName evidence="2">alpha-L-rhamnosidase</fullName>
        <ecNumber evidence="2">3.2.1.40</ecNumber>
    </recommendedName>
</protein>
<evidence type="ECO:0000256" key="1">
    <source>
        <dbReference type="ARBA" id="ARBA00001445"/>
    </source>
</evidence>
<dbReference type="InterPro" id="IPR016007">
    <property type="entry name" value="Alpha_rhamnosid"/>
</dbReference>
<organism evidence="8 9">
    <name type="scientific">Microbacterium kribbense</name>
    <dbReference type="NCBI Taxonomy" id="433645"/>
    <lineage>
        <taxon>Bacteria</taxon>
        <taxon>Bacillati</taxon>
        <taxon>Actinomycetota</taxon>
        <taxon>Actinomycetes</taxon>
        <taxon>Micrococcales</taxon>
        <taxon>Microbacteriaceae</taxon>
        <taxon>Microbacterium</taxon>
    </lineage>
</organism>
<reference evidence="9" key="1">
    <citation type="journal article" date="2019" name="Int. J. Syst. Evol. Microbiol.">
        <title>The Global Catalogue of Microorganisms (GCM) 10K type strain sequencing project: providing services to taxonomists for standard genome sequencing and annotation.</title>
        <authorList>
            <consortium name="The Broad Institute Genomics Platform"/>
            <consortium name="The Broad Institute Genome Sequencing Center for Infectious Disease"/>
            <person name="Wu L."/>
            <person name="Ma J."/>
        </authorList>
    </citation>
    <scope>NUCLEOTIDE SEQUENCE [LARGE SCALE GENOMIC DNA]</scope>
    <source>
        <strain evidence="9">JCM 16950</strain>
    </source>
</reference>
<comment type="catalytic activity">
    <reaction evidence="1">
        <text>Hydrolysis of terminal non-reducing alpha-L-rhamnose residues in alpha-L-rhamnosides.</text>
        <dbReference type="EC" id="3.2.1.40"/>
    </reaction>
</comment>
<gene>
    <name evidence="8" type="ORF">GCM10022240_08570</name>
</gene>
<dbReference type="Pfam" id="PF05592">
    <property type="entry name" value="Bac_rhamnosid"/>
    <property type="match status" value="1"/>
</dbReference>
<dbReference type="Pfam" id="PF08531">
    <property type="entry name" value="Bac_rhamnosid_N"/>
    <property type="match status" value="1"/>
</dbReference>
<dbReference type="Gene3D" id="1.50.10.10">
    <property type="match status" value="1"/>
</dbReference>
<proteinExistence type="predicted"/>
<dbReference type="EMBL" id="BAABAF010000002">
    <property type="protein sequence ID" value="GAA3758094.1"/>
    <property type="molecule type" value="Genomic_DNA"/>
</dbReference>
<dbReference type="InterPro" id="IPR008902">
    <property type="entry name" value="Rhamnosid_concanavalin"/>
</dbReference>
<evidence type="ECO:0000259" key="7">
    <source>
        <dbReference type="Pfam" id="PF17390"/>
    </source>
</evidence>
<evidence type="ECO:0000256" key="3">
    <source>
        <dbReference type="ARBA" id="ARBA00022801"/>
    </source>
</evidence>
<evidence type="ECO:0000259" key="4">
    <source>
        <dbReference type="Pfam" id="PF05592"/>
    </source>
</evidence>
<feature type="domain" description="Alpha-L-rhamnosidase six-hairpin glycosidase" evidence="6">
    <location>
        <begin position="321"/>
        <end position="678"/>
    </location>
</feature>
<dbReference type="GO" id="GO:0016787">
    <property type="term" value="F:hydrolase activity"/>
    <property type="evidence" value="ECO:0007669"/>
    <property type="project" value="UniProtKB-KW"/>
</dbReference>